<feature type="region of interest" description="Disordered" evidence="1">
    <location>
        <begin position="48"/>
        <end position="68"/>
    </location>
</feature>
<protein>
    <submittedName>
        <fullName evidence="2">Uncharacterized protein</fullName>
    </submittedName>
</protein>
<evidence type="ECO:0000313" key="3">
    <source>
        <dbReference type="Proteomes" id="UP000257109"/>
    </source>
</evidence>
<gene>
    <name evidence="2" type="ORF">CR513_20997</name>
</gene>
<name>A0A371H102_MUCPR</name>
<organism evidence="2 3">
    <name type="scientific">Mucuna pruriens</name>
    <name type="common">Velvet bean</name>
    <name type="synonym">Dolichos pruriens</name>
    <dbReference type="NCBI Taxonomy" id="157652"/>
    <lineage>
        <taxon>Eukaryota</taxon>
        <taxon>Viridiplantae</taxon>
        <taxon>Streptophyta</taxon>
        <taxon>Embryophyta</taxon>
        <taxon>Tracheophyta</taxon>
        <taxon>Spermatophyta</taxon>
        <taxon>Magnoliopsida</taxon>
        <taxon>eudicotyledons</taxon>
        <taxon>Gunneridae</taxon>
        <taxon>Pentapetalae</taxon>
        <taxon>rosids</taxon>
        <taxon>fabids</taxon>
        <taxon>Fabales</taxon>
        <taxon>Fabaceae</taxon>
        <taxon>Papilionoideae</taxon>
        <taxon>50 kb inversion clade</taxon>
        <taxon>NPAAA clade</taxon>
        <taxon>indigoferoid/millettioid clade</taxon>
        <taxon>Phaseoleae</taxon>
        <taxon>Mucuna</taxon>
    </lineage>
</organism>
<proteinExistence type="predicted"/>
<comment type="caution">
    <text evidence="2">The sequence shown here is derived from an EMBL/GenBank/DDBJ whole genome shotgun (WGS) entry which is preliminary data.</text>
</comment>
<accession>A0A371H102</accession>
<dbReference type="AlphaFoldDB" id="A0A371H102"/>
<evidence type="ECO:0000313" key="2">
    <source>
        <dbReference type="EMBL" id="RDX96366.1"/>
    </source>
</evidence>
<sequence length="68" mass="7907">MVKVNDPDQKFFVKAFQKGLRSLSMEEIRTRVEKHIKVEEDQVDCLEVERQSGTRDMQPTSQGNPRGE</sequence>
<feature type="compositionally biased region" description="Polar residues" evidence="1">
    <location>
        <begin position="54"/>
        <end position="68"/>
    </location>
</feature>
<feature type="non-terminal residue" evidence="2">
    <location>
        <position position="68"/>
    </location>
</feature>
<reference evidence="2" key="1">
    <citation type="submission" date="2018-05" db="EMBL/GenBank/DDBJ databases">
        <title>Draft genome of Mucuna pruriens seed.</title>
        <authorList>
            <person name="Nnadi N.E."/>
            <person name="Vos R."/>
            <person name="Hasami M.H."/>
            <person name="Devisetty U.K."/>
            <person name="Aguiy J.C."/>
        </authorList>
    </citation>
    <scope>NUCLEOTIDE SEQUENCE [LARGE SCALE GENOMIC DNA]</scope>
    <source>
        <strain evidence="2">JCA_2017</strain>
    </source>
</reference>
<keyword evidence="3" id="KW-1185">Reference proteome</keyword>
<evidence type="ECO:0000256" key="1">
    <source>
        <dbReference type="SAM" id="MobiDB-lite"/>
    </source>
</evidence>
<dbReference type="EMBL" id="QJKJ01003904">
    <property type="protein sequence ID" value="RDX96366.1"/>
    <property type="molecule type" value="Genomic_DNA"/>
</dbReference>
<dbReference type="OrthoDB" id="1740536at2759"/>
<dbReference type="Proteomes" id="UP000257109">
    <property type="component" value="Unassembled WGS sequence"/>
</dbReference>
<feature type="non-terminal residue" evidence="2">
    <location>
        <position position="1"/>
    </location>
</feature>